<dbReference type="Gene3D" id="2.40.170.20">
    <property type="entry name" value="TonB-dependent receptor, beta-barrel domain"/>
    <property type="match status" value="1"/>
</dbReference>
<dbReference type="InterPro" id="IPR057601">
    <property type="entry name" value="Oar-like_b-barrel"/>
</dbReference>
<dbReference type="EMBL" id="CABQ01000160">
    <property type="protein sequence ID" value="CBI07921.1"/>
    <property type="molecule type" value="Genomic_DNA"/>
</dbReference>
<name>E6QL01_9ZZZZ</name>
<evidence type="ECO:0000256" key="2">
    <source>
        <dbReference type="ARBA" id="ARBA00022448"/>
    </source>
</evidence>
<dbReference type="Pfam" id="PF25183">
    <property type="entry name" value="OMP_b-brl_4"/>
    <property type="match status" value="1"/>
</dbReference>
<evidence type="ECO:0000256" key="3">
    <source>
        <dbReference type="ARBA" id="ARBA00022692"/>
    </source>
</evidence>
<evidence type="ECO:0000259" key="6">
    <source>
        <dbReference type="Pfam" id="PF25183"/>
    </source>
</evidence>
<proteinExistence type="predicted"/>
<evidence type="ECO:0000256" key="1">
    <source>
        <dbReference type="ARBA" id="ARBA00004571"/>
    </source>
</evidence>
<dbReference type="GO" id="GO:0015344">
    <property type="term" value="F:siderophore uptake transmembrane transporter activity"/>
    <property type="evidence" value="ECO:0007669"/>
    <property type="project" value="TreeGrafter"/>
</dbReference>
<feature type="domain" description="TonB-dependent transporter Oar-like beta-barrel" evidence="6">
    <location>
        <begin position="3"/>
        <end position="810"/>
    </location>
</feature>
<protein>
    <recommendedName>
        <fullName evidence="6">TonB-dependent transporter Oar-like beta-barrel domain-containing protein</fullName>
    </recommendedName>
</protein>
<dbReference type="GO" id="GO:0009279">
    <property type="term" value="C:cell outer membrane"/>
    <property type="evidence" value="ECO:0007669"/>
    <property type="project" value="UniProtKB-SubCell"/>
</dbReference>
<keyword evidence="2" id="KW-0813">Transport</keyword>
<gene>
    <name evidence="7" type="ORF">CARN6_1331</name>
</gene>
<reference evidence="7" key="1">
    <citation type="submission" date="2009-10" db="EMBL/GenBank/DDBJ databases">
        <title>Diversity of trophic interactions inside an arsenic-rich microbial ecosystem.</title>
        <authorList>
            <person name="Bertin P.N."/>
            <person name="Heinrich-Salmeron A."/>
            <person name="Pelletier E."/>
            <person name="Goulhen-Chollet F."/>
            <person name="Arsene-Ploetze F."/>
            <person name="Gallien S."/>
            <person name="Calteau A."/>
            <person name="Vallenet D."/>
            <person name="Casiot C."/>
            <person name="Chane-Woon-Ming B."/>
            <person name="Giloteaux L."/>
            <person name="Barakat M."/>
            <person name="Bonnefoy V."/>
            <person name="Bruneel O."/>
            <person name="Chandler M."/>
            <person name="Cleiss J."/>
            <person name="Duran R."/>
            <person name="Elbaz-Poulichet F."/>
            <person name="Fonknechten N."/>
            <person name="Lauga B."/>
            <person name="Mornico D."/>
            <person name="Ortet P."/>
            <person name="Schaeffer C."/>
            <person name="Siguier P."/>
            <person name="Alexander Thil Smith A."/>
            <person name="Van Dorsselaer A."/>
            <person name="Weissenbach J."/>
            <person name="Medigue C."/>
            <person name="Le Paslier D."/>
        </authorList>
    </citation>
    <scope>NUCLEOTIDE SEQUENCE</scope>
</reference>
<dbReference type="InterPro" id="IPR036942">
    <property type="entry name" value="Beta-barrel_TonB_sf"/>
</dbReference>
<dbReference type="SUPFAM" id="SSF56935">
    <property type="entry name" value="Porins"/>
    <property type="match status" value="1"/>
</dbReference>
<organism evidence="7">
    <name type="scientific">mine drainage metagenome</name>
    <dbReference type="NCBI Taxonomy" id="410659"/>
    <lineage>
        <taxon>unclassified sequences</taxon>
        <taxon>metagenomes</taxon>
        <taxon>ecological metagenomes</taxon>
    </lineage>
</organism>
<keyword evidence="3" id="KW-0812">Transmembrane</keyword>
<comment type="caution">
    <text evidence="7">The sequence shown here is derived from an EMBL/GenBank/DDBJ whole genome shotgun (WGS) entry which is preliminary data.</text>
</comment>
<accession>E6QL01</accession>
<sequence>MAIKSGTSKFHGELYEFNRNNIFDANNFFGKYNGAHTPVPALHENIFGGNLGGPLFIPHVYNTDRQKTFFFFNEEARRIVQGSQPNLQDVIPNADRPVAGQNLLYVAPAYAPNNKIFAPKVADPNYTAKEQAAGVTPGSPFPNNTIPSTLLDPNAVIYYASPLVPTVNTNGDQNTTSVSNPIDVLEEVVRVDHKVNDKWQILGHFIHDAVTQGYPDADLGWNWESYNSVSSTLSNPSNSAAIKLSGNITPNLLLEATMNYDGNIINIVNANTADFPSGWTVSANKLFNNGSPQFPGVMWNGPAYEAEQLGYGTWHNAAEDYDPKVDISYTRGKHAIKFGFGYNRYTKNQMLQADPEGDYSFSANQSGDAWMSMALGLAAGYSEAEALPTRHYVNQTTSAYIFDNWKVTSRLNLQLGLRYDALPHAWERNNDISNFVPSQYLNIAPTFNADGSIAPTSAGVYTLPGFTTAFYLNGMVFPGTNGTPRGVVTNDYNTLQPRVGFSYDLTGTGKTILRGGFGTFYERMQGNDIYNIANNAPFQSIPSLNNVYFSNPHCTWASASSACLSATNLPILPVGMTTLDTTYKAPAVAQFSLGIQHELAPSVIWTIQYVGNLAWHQNIERPINNFPLNTPNSIRMASANGSLTNNGNANAYRSYAGYGGINQEENTTNSNYNGFQTEIRLQDKWGLSGAIDYTYSHLIDLTSGDLNTISNPYNLKYDKGNDPTYDRRQILQANYIYKLPIFNKGSGLAHDTLGGWALAGNWIVESGLPFGAGLSTPVDPIGLGGGYANRANMVSKINYHKKVANWFSTPGTDGGADPLAVPVAGYAGGPNLGFGNGR</sequence>
<keyword evidence="4" id="KW-0472">Membrane</keyword>
<dbReference type="PANTHER" id="PTHR30069:SF46">
    <property type="entry name" value="OAR PROTEIN"/>
    <property type="match status" value="1"/>
</dbReference>
<evidence type="ECO:0000256" key="4">
    <source>
        <dbReference type="ARBA" id="ARBA00023136"/>
    </source>
</evidence>
<dbReference type="AlphaFoldDB" id="E6QL01"/>
<evidence type="ECO:0000256" key="5">
    <source>
        <dbReference type="ARBA" id="ARBA00023237"/>
    </source>
</evidence>
<comment type="subcellular location">
    <subcellularLocation>
        <location evidence="1">Cell outer membrane</location>
        <topology evidence="1">Multi-pass membrane protein</topology>
    </subcellularLocation>
</comment>
<dbReference type="PANTHER" id="PTHR30069">
    <property type="entry name" value="TONB-DEPENDENT OUTER MEMBRANE RECEPTOR"/>
    <property type="match status" value="1"/>
</dbReference>
<dbReference type="InterPro" id="IPR039426">
    <property type="entry name" value="TonB-dep_rcpt-like"/>
</dbReference>
<evidence type="ECO:0000313" key="7">
    <source>
        <dbReference type="EMBL" id="CBI07921.1"/>
    </source>
</evidence>
<keyword evidence="5" id="KW-0998">Cell outer membrane</keyword>
<dbReference type="GO" id="GO:0044718">
    <property type="term" value="P:siderophore transmembrane transport"/>
    <property type="evidence" value="ECO:0007669"/>
    <property type="project" value="TreeGrafter"/>
</dbReference>